<gene>
    <name evidence="2" type="ORF">ADJ77_12945</name>
    <name evidence="3" type="ORF">J5A51_03165</name>
</gene>
<dbReference type="RefSeq" id="WP_025078099.1">
    <property type="nucleotide sequence ID" value="NZ_BAKO01000008.1"/>
</dbReference>
<name>A0A0K1NNF8_9BACT</name>
<evidence type="ECO:0000313" key="4">
    <source>
        <dbReference type="Proteomes" id="UP000060345"/>
    </source>
</evidence>
<keyword evidence="5" id="KW-1185">Reference proteome</keyword>
<evidence type="ECO:0000313" key="2">
    <source>
        <dbReference type="EMBL" id="AKU70612.1"/>
    </source>
</evidence>
<dbReference type="EMBL" id="CP072369">
    <property type="protein sequence ID" value="QUB85292.1"/>
    <property type="molecule type" value="Genomic_DNA"/>
</dbReference>
<proteinExistence type="predicted"/>
<evidence type="ECO:0000313" key="3">
    <source>
        <dbReference type="EMBL" id="QUB85292.1"/>
    </source>
</evidence>
<keyword evidence="1" id="KW-0472">Membrane</keyword>
<reference evidence="2 4" key="1">
    <citation type="submission" date="2015-07" db="EMBL/GenBank/DDBJ databases">
        <authorList>
            <person name="Noorani M."/>
        </authorList>
    </citation>
    <scope>NUCLEOTIDE SEQUENCE [LARGE SCALE GENOMIC DNA]</scope>
    <source>
        <strain evidence="2 4">W1435</strain>
    </source>
</reference>
<evidence type="ECO:0000313" key="5">
    <source>
        <dbReference type="Proteomes" id="UP000682005"/>
    </source>
</evidence>
<accession>A0A0K1NNF8</accession>
<feature type="transmembrane region" description="Helical" evidence="1">
    <location>
        <begin position="12"/>
        <end position="31"/>
    </location>
</feature>
<keyword evidence="1" id="KW-0812">Transmembrane</keyword>
<evidence type="ECO:0000256" key="1">
    <source>
        <dbReference type="SAM" id="Phobius"/>
    </source>
</evidence>
<dbReference type="OrthoDB" id="1068470at2"/>
<dbReference type="EMBL" id="CP012075">
    <property type="protein sequence ID" value="AKU70612.1"/>
    <property type="molecule type" value="Genomic_DNA"/>
</dbReference>
<sequence length="232" mass="27069">MKTKMIIGKTAMSIVFSIVVISLIIISGNYYEIYLGKKYGKDIISRLEQYRHSHGMYPTKLDSIDLFEDQETSEVMFHGYSYIYYFMSDCEFSLSFDKKDGTWTYYSNTDKWYAGDGIDSINEFRHKLYSQYLLESRDNGIVLFHKVGDKEKDSVLTYNNIKSGKVVYVIKRYKNGHIAAKGYSLYNDKTKRAKRIDTWTIFTQNGLSTSVSYDVESTHKVVIDYLQNKINL</sequence>
<dbReference type="Proteomes" id="UP000060345">
    <property type="component" value="Chromosome 2"/>
</dbReference>
<dbReference type="AlphaFoldDB" id="A0A0K1NNF8"/>
<protein>
    <submittedName>
        <fullName evidence="2">Uncharacterized protein</fullName>
    </submittedName>
</protein>
<reference evidence="3 5" key="2">
    <citation type="submission" date="2021-03" db="EMBL/GenBank/DDBJ databases">
        <title>Human Oral Microbial Genomes.</title>
        <authorList>
            <person name="Johnston C.D."/>
            <person name="Chen T."/>
            <person name="Dewhirst F.E."/>
        </authorList>
    </citation>
    <scope>NUCLEOTIDE SEQUENCE [LARGE SCALE GENOMIC DNA]</scope>
    <source>
        <strain evidence="3 5">W1435</strain>
    </source>
</reference>
<keyword evidence="1" id="KW-1133">Transmembrane helix</keyword>
<organism evidence="2 4">
    <name type="scientific">Prevotella fusca JCM 17724</name>
    <dbReference type="NCBI Taxonomy" id="1236517"/>
    <lineage>
        <taxon>Bacteria</taxon>
        <taxon>Pseudomonadati</taxon>
        <taxon>Bacteroidota</taxon>
        <taxon>Bacteroidia</taxon>
        <taxon>Bacteroidales</taxon>
        <taxon>Prevotellaceae</taxon>
        <taxon>Prevotella</taxon>
    </lineage>
</organism>
<dbReference type="KEGG" id="pfus:ADJ77_12945"/>
<dbReference type="Proteomes" id="UP000682005">
    <property type="component" value="Chromosome 2"/>
</dbReference>